<protein>
    <submittedName>
        <fullName evidence="4">Class I SAM-dependent methyltransferase</fullName>
    </submittedName>
</protein>
<dbReference type="InterPro" id="IPR029063">
    <property type="entry name" value="SAM-dependent_MTases_sf"/>
</dbReference>
<dbReference type="GO" id="GO:0032259">
    <property type="term" value="P:methylation"/>
    <property type="evidence" value="ECO:0007669"/>
    <property type="project" value="UniProtKB-KW"/>
</dbReference>
<dbReference type="RefSeq" id="WP_237868193.1">
    <property type="nucleotide sequence ID" value="NZ_JAKLTR010000001.1"/>
</dbReference>
<evidence type="ECO:0000256" key="2">
    <source>
        <dbReference type="ARBA" id="ARBA00022679"/>
    </source>
</evidence>
<reference evidence="4" key="1">
    <citation type="submission" date="2022-01" db="EMBL/GenBank/DDBJ databases">
        <authorList>
            <person name="Jo J.-H."/>
            <person name="Im W.-T."/>
        </authorList>
    </citation>
    <scope>NUCLEOTIDE SEQUENCE</scope>
    <source>
        <strain evidence="4">NA20</strain>
    </source>
</reference>
<evidence type="ECO:0000313" key="5">
    <source>
        <dbReference type="Proteomes" id="UP001165367"/>
    </source>
</evidence>
<keyword evidence="2" id="KW-0808">Transferase</keyword>
<keyword evidence="1 4" id="KW-0489">Methyltransferase</keyword>
<sequence>MKKNDTDNIPERFKWVLNIIQARPSDKILEIGCGPGILTSLIAGQLKTGQISAIDRSASMIRHATNRNREFIDDGKVAIIHSSLEKWTPVATFNKIIAFNVNIFWQNPERFLPDVKNMLRPKGRFFVCYQPPSGKNKDAIKTIKNIFQANGLFIEDILTKKFHPAPACCFITTFIKIP</sequence>
<keyword evidence="5" id="KW-1185">Reference proteome</keyword>
<evidence type="ECO:0000313" key="4">
    <source>
        <dbReference type="EMBL" id="MCG2612967.1"/>
    </source>
</evidence>
<dbReference type="PANTHER" id="PTHR43861">
    <property type="entry name" value="TRANS-ACONITATE 2-METHYLTRANSFERASE-RELATED"/>
    <property type="match status" value="1"/>
</dbReference>
<evidence type="ECO:0000259" key="3">
    <source>
        <dbReference type="Pfam" id="PF13649"/>
    </source>
</evidence>
<gene>
    <name evidence="4" type="ORF">LZZ85_01705</name>
</gene>
<comment type="caution">
    <text evidence="4">The sequence shown here is derived from an EMBL/GenBank/DDBJ whole genome shotgun (WGS) entry which is preliminary data.</text>
</comment>
<organism evidence="4 5">
    <name type="scientific">Terrimonas ginsenosidimutans</name>
    <dbReference type="NCBI Taxonomy" id="2908004"/>
    <lineage>
        <taxon>Bacteria</taxon>
        <taxon>Pseudomonadati</taxon>
        <taxon>Bacteroidota</taxon>
        <taxon>Chitinophagia</taxon>
        <taxon>Chitinophagales</taxon>
        <taxon>Chitinophagaceae</taxon>
        <taxon>Terrimonas</taxon>
    </lineage>
</organism>
<dbReference type="SUPFAM" id="SSF53335">
    <property type="entry name" value="S-adenosyl-L-methionine-dependent methyltransferases"/>
    <property type="match status" value="1"/>
</dbReference>
<dbReference type="Gene3D" id="3.40.50.150">
    <property type="entry name" value="Vaccinia Virus protein VP39"/>
    <property type="match status" value="1"/>
</dbReference>
<dbReference type="InterPro" id="IPR041698">
    <property type="entry name" value="Methyltransf_25"/>
</dbReference>
<dbReference type="Pfam" id="PF13649">
    <property type="entry name" value="Methyltransf_25"/>
    <property type="match status" value="1"/>
</dbReference>
<dbReference type="PANTHER" id="PTHR43861:SF1">
    <property type="entry name" value="TRANS-ACONITATE 2-METHYLTRANSFERASE"/>
    <property type="match status" value="1"/>
</dbReference>
<name>A0ABS9KKW2_9BACT</name>
<proteinExistence type="predicted"/>
<dbReference type="CDD" id="cd02440">
    <property type="entry name" value="AdoMet_MTases"/>
    <property type="match status" value="1"/>
</dbReference>
<accession>A0ABS9KKW2</accession>
<dbReference type="Proteomes" id="UP001165367">
    <property type="component" value="Unassembled WGS sequence"/>
</dbReference>
<dbReference type="GO" id="GO:0008168">
    <property type="term" value="F:methyltransferase activity"/>
    <property type="evidence" value="ECO:0007669"/>
    <property type="project" value="UniProtKB-KW"/>
</dbReference>
<dbReference type="EMBL" id="JAKLTR010000001">
    <property type="protein sequence ID" value="MCG2612967.1"/>
    <property type="molecule type" value="Genomic_DNA"/>
</dbReference>
<evidence type="ECO:0000256" key="1">
    <source>
        <dbReference type="ARBA" id="ARBA00022603"/>
    </source>
</evidence>
<feature type="domain" description="Methyltransferase" evidence="3">
    <location>
        <begin position="28"/>
        <end position="123"/>
    </location>
</feature>